<dbReference type="STRING" id="630515.SAMN04489812_2010"/>
<dbReference type="Proteomes" id="UP000199103">
    <property type="component" value="Chromosome I"/>
</dbReference>
<evidence type="ECO:0008006" key="4">
    <source>
        <dbReference type="Google" id="ProtNLM"/>
    </source>
</evidence>
<evidence type="ECO:0000256" key="1">
    <source>
        <dbReference type="SAM" id="MobiDB-lite"/>
    </source>
</evidence>
<accession>A0A1H1SHC6</accession>
<protein>
    <recommendedName>
        <fullName evidence="4">Methyltransferase domain-containing protein</fullName>
    </recommendedName>
</protein>
<evidence type="ECO:0000313" key="3">
    <source>
        <dbReference type="Proteomes" id="UP000199103"/>
    </source>
</evidence>
<name>A0A1H1SHC6_9ACTN</name>
<dbReference type="RefSeq" id="WP_197680059.1">
    <property type="nucleotide sequence ID" value="NZ_LT629772.1"/>
</dbReference>
<dbReference type="PANTHER" id="PTHR36971">
    <property type="entry name" value="UNNAMED PRODUCT"/>
    <property type="match status" value="1"/>
</dbReference>
<dbReference type="AlphaFoldDB" id="A0A1H1SHC6"/>
<evidence type="ECO:0000313" key="2">
    <source>
        <dbReference type="EMBL" id="SDS47218.1"/>
    </source>
</evidence>
<keyword evidence="3" id="KW-1185">Reference proteome</keyword>
<sequence>MARHAFHGAADRFAVTADFVAERFPDARFVADVAGGQGMLARLLRKRYNIDTDVIDPRGWTLKGVSSQVTEYAAEMAGYYDLVVGLHPDQALRPVVDSARTVPVIVLPCCNFWSADHRLGRAALLAAITDHHGALGGAVESITLSFDGPMNRGLVLLPPPRPPDADPSVPPRHAGRVGEELTGQRLAEVK</sequence>
<dbReference type="EMBL" id="LT629772">
    <property type="protein sequence ID" value="SDS47218.1"/>
    <property type="molecule type" value="Genomic_DNA"/>
</dbReference>
<feature type="region of interest" description="Disordered" evidence="1">
    <location>
        <begin position="158"/>
        <end position="190"/>
    </location>
</feature>
<reference evidence="2 3" key="1">
    <citation type="submission" date="2016-10" db="EMBL/GenBank/DDBJ databases">
        <authorList>
            <person name="de Groot N.N."/>
        </authorList>
    </citation>
    <scope>NUCLEOTIDE SEQUENCE [LARGE SCALE GENOMIC DNA]</scope>
    <source>
        <strain evidence="2 3">DSM 21800</strain>
    </source>
</reference>
<proteinExistence type="predicted"/>
<organism evidence="2 3">
    <name type="scientific">Microlunatus soli</name>
    <dbReference type="NCBI Taxonomy" id="630515"/>
    <lineage>
        <taxon>Bacteria</taxon>
        <taxon>Bacillati</taxon>
        <taxon>Actinomycetota</taxon>
        <taxon>Actinomycetes</taxon>
        <taxon>Propionibacteriales</taxon>
        <taxon>Propionibacteriaceae</taxon>
        <taxon>Microlunatus</taxon>
    </lineage>
</organism>
<gene>
    <name evidence="2" type="ORF">SAMN04489812_2010</name>
</gene>
<dbReference type="PANTHER" id="PTHR36971:SF1">
    <property type="entry name" value="METHYLTRANSFERASE DOMAIN-CONTAINING PROTEIN"/>
    <property type="match status" value="1"/>
</dbReference>